<evidence type="ECO:0000256" key="3">
    <source>
        <dbReference type="ARBA" id="ARBA00023110"/>
    </source>
</evidence>
<keyword evidence="9" id="KW-1185">Reference proteome</keyword>
<feature type="domain" description="PPIase FKBP-type" evidence="7">
    <location>
        <begin position="472"/>
        <end position="560"/>
    </location>
</feature>
<dbReference type="EC" id="5.2.1.8" evidence="2 5"/>
<dbReference type="Proteomes" id="UP000593564">
    <property type="component" value="Unassembled WGS sequence"/>
</dbReference>
<feature type="compositionally biased region" description="Basic and acidic residues" evidence="6">
    <location>
        <begin position="206"/>
        <end position="215"/>
    </location>
</feature>
<dbReference type="PIRSF" id="PIRSF001473">
    <property type="entry name" value="FK506-bp_FPR3"/>
    <property type="match status" value="1"/>
</dbReference>
<dbReference type="PROSITE" id="PS50059">
    <property type="entry name" value="FKBP_PPIASE"/>
    <property type="match status" value="1"/>
</dbReference>
<accession>A0A7J7I510</accession>
<feature type="compositionally biased region" description="Polar residues" evidence="6">
    <location>
        <begin position="362"/>
        <end position="376"/>
    </location>
</feature>
<proteinExistence type="predicted"/>
<feature type="compositionally biased region" description="Polar residues" evidence="6">
    <location>
        <begin position="224"/>
        <end position="239"/>
    </location>
</feature>
<feature type="region of interest" description="Disordered" evidence="6">
    <location>
        <begin position="206"/>
        <end position="299"/>
    </location>
</feature>
<dbReference type="Gene3D" id="2.60.120.340">
    <property type="entry name" value="Nucleoplasmin core domain"/>
    <property type="match status" value="1"/>
</dbReference>
<evidence type="ECO:0000256" key="6">
    <source>
        <dbReference type="SAM" id="MobiDB-lite"/>
    </source>
</evidence>
<dbReference type="InterPro" id="IPR041232">
    <property type="entry name" value="NPL"/>
</dbReference>
<dbReference type="PANTHER" id="PTHR43811">
    <property type="entry name" value="FKBP-TYPE PEPTIDYL-PROLYL CIS-TRANS ISOMERASE FKPA"/>
    <property type="match status" value="1"/>
</dbReference>
<feature type="compositionally biased region" description="Acidic residues" evidence="6">
    <location>
        <begin position="154"/>
        <end position="171"/>
    </location>
</feature>
<dbReference type="PANTHER" id="PTHR43811:SF19">
    <property type="entry name" value="39 KDA FK506-BINDING NUCLEAR PROTEIN"/>
    <property type="match status" value="1"/>
</dbReference>
<evidence type="ECO:0000313" key="9">
    <source>
        <dbReference type="Proteomes" id="UP000593564"/>
    </source>
</evidence>
<gene>
    <name evidence="8" type="ORF">HYC85_001094</name>
</gene>
<dbReference type="Pfam" id="PF00254">
    <property type="entry name" value="FKBP_C"/>
    <property type="match status" value="1"/>
</dbReference>
<keyword evidence="3 5" id="KW-0697">Rotamase</keyword>
<dbReference type="SUPFAM" id="SSF54534">
    <property type="entry name" value="FKBP-like"/>
    <property type="match status" value="1"/>
</dbReference>
<dbReference type="InterPro" id="IPR023566">
    <property type="entry name" value="PPIase_Fpr3/Fpr4-like"/>
</dbReference>
<reference evidence="8 9" key="2">
    <citation type="submission" date="2020-07" db="EMBL/GenBank/DDBJ databases">
        <title>Genome assembly of wild tea tree DASZ reveals pedigree and selection history of tea varieties.</title>
        <authorList>
            <person name="Zhang W."/>
        </authorList>
    </citation>
    <scope>NUCLEOTIDE SEQUENCE [LARGE SCALE GENOMIC DNA]</scope>
    <source>
        <strain evidence="9">cv. G240</strain>
        <tissue evidence="8">Leaf</tissue>
    </source>
</reference>
<evidence type="ECO:0000256" key="1">
    <source>
        <dbReference type="ARBA" id="ARBA00000971"/>
    </source>
</evidence>
<organism evidence="8 9">
    <name type="scientific">Camellia sinensis</name>
    <name type="common">Tea plant</name>
    <name type="synonym">Thea sinensis</name>
    <dbReference type="NCBI Taxonomy" id="4442"/>
    <lineage>
        <taxon>Eukaryota</taxon>
        <taxon>Viridiplantae</taxon>
        <taxon>Streptophyta</taxon>
        <taxon>Embryophyta</taxon>
        <taxon>Tracheophyta</taxon>
        <taxon>Spermatophyta</taxon>
        <taxon>Magnoliopsida</taxon>
        <taxon>eudicotyledons</taxon>
        <taxon>Gunneridae</taxon>
        <taxon>Pentapetalae</taxon>
        <taxon>asterids</taxon>
        <taxon>Ericales</taxon>
        <taxon>Theaceae</taxon>
        <taxon>Camellia</taxon>
    </lineage>
</organism>
<evidence type="ECO:0000256" key="5">
    <source>
        <dbReference type="PROSITE-ProRule" id="PRU00277"/>
    </source>
</evidence>
<evidence type="ECO:0000256" key="4">
    <source>
        <dbReference type="ARBA" id="ARBA00023235"/>
    </source>
</evidence>
<dbReference type="AlphaFoldDB" id="A0A7J7I510"/>
<name>A0A7J7I510_CAMSI</name>
<feature type="region of interest" description="Disordered" evidence="6">
    <location>
        <begin position="311"/>
        <end position="431"/>
    </location>
</feature>
<feature type="compositionally biased region" description="Basic and acidic residues" evidence="6">
    <location>
        <begin position="351"/>
        <end position="361"/>
    </location>
</feature>
<reference evidence="9" key="1">
    <citation type="journal article" date="2020" name="Nat. Commun.">
        <title>Genome assembly of wild tea tree DASZ reveals pedigree and selection history of tea varieties.</title>
        <authorList>
            <person name="Zhang W."/>
            <person name="Zhang Y."/>
            <person name="Qiu H."/>
            <person name="Guo Y."/>
            <person name="Wan H."/>
            <person name="Zhang X."/>
            <person name="Scossa F."/>
            <person name="Alseekh S."/>
            <person name="Zhang Q."/>
            <person name="Wang P."/>
            <person name="Xu L."/>
            <person name="Schmidt M.H."/>
            <person name="Jia X."/>
            <person name="Li D."/>
            <person name="Zhu A."/>
            <person name="Guo F."/>
            <person name="Chen W."/>
            <person name="Ni D."/>
            <person name="Usadel B."/>
            <person name="Fernie A.R."/>
            <person name="Wen W."/>
        </authorList>
    </citation>
    <scope>NUCLEOTIDE SEQUENCE [LARGE SCALE GENOMIC DNA]</scope>
    <source>
        <strain evidence="9">cv. G240</strain>
    </source>
</reference>
<dbReference type="FunFam" id="3.10.50.40:FF:000006">
    <property type="entry name" value="Peptidyl-prolyl cis-trans isomerase"/>
    <property type="match status" value="1"/>
</dbReference>
<dbReference type="GO" id="GO:0005634">
    <property type="term" value="C:nucleus"/>
    <property type="evidence" value="ECO:0007669"/>
    <property type="project" value="UniProtKB-ARBA"/>
</dbReference>
<keyword evidence="4 5" id="KW-0413">Isomerase</keyword>
<evidence type="ECO:0000313" key="8">
    <source>
        <dbReference type="EMBL" id="KAF5959885.1"/>
    </source>
</evidence>
<protein>
    <recommendedName>
        <fullName evidence="2 5">peptidylprolyl isomerase</fullName>
        <ecNumber evidence="2 5">5.2.1.8</ecNumber>
    </recommendedName>
</protein>
<feature type="region of interest" description="Disordered" evidence="6">
    <location>
        <begin position="147"/>
        <end position="171"/>
    </location>
</feature>
<comment type="catalytic activity">
    <reaction evidence="1 5">
        <text>[protein]-peptidylproline (omega=180) = [protein]-peptidylproline (omega=0)</text>
        <dbReference type="Rhea" id="RHEA:16237"/>
        <dbReference type="Rhea" id="RHEA-COMP:10747"/>
        <dbReference type="Rhea" id="RHEA-COMP:10748"/>
        <dbReference type="ChEBI" id="CHEBI:83833"/>
        <dbReference type="ChEBI" id="CHEBI:83834"/>
        <dbReference type="EC" id="5.2.1.8"/>
    </reaction>
</comment>
<dbReference type="Gene3D" id="3.10.50.40">
    <property type="match status" value="1"/>
</dbReference>
<dbReference type="GO" id="GO:0003755">
    <property type="term" value="F:peptidyl-prolyl cis-trans isomerase activity"/>
    <property type="evidence" value="ECO:0007669"/>
    <property type="project" value="UniProtKB-KW"/>
</dbReference>
<feature type="compositionally biased region" description="Basic and acidic residues" evidence="6">
    <location>
        <begin position="274"/>
        <end position="286"/>
    </location>
</feature>
<feature type="compositionally biased region" description="Polar residues" evidence="6">
    <location>
        <begin position="319"/>
        <end position="330"/>
    </location>
</feature>
<dbReference type="EMBL" id="JACBKZ010000001">
    <property type="protein sequence ID" value="KAF5959885.1"/>
    <property type="molecule type" value="Genomic_DNA"/>
</dbReference>
<sequence length="560" mass="61816">MPTCAGYSHVAVLGAWFHAFSVTRRGREHRVAYVPGVLEKALEMAFWGIEVKPGKPYTHEFDDEQGRLHLSLATLGTGSSTKKSILQCNVGDKRPIYLCSLLPDRIETCPLNLEFDEEDEVIFSVIGPHSIHLSGFFLGETQDSARDDYGTDSFGEDIGETESDESIDYDTDEDEYEDDFIDDDMDMYLSSPVPNSGVVIEEIFDDEKPANEKGKSKQGKKKNLLSTSDNNGNSVQQLIVKSDTGGRILESEDEDGFPISSHHKNNADASCVEGKAEETKDNITDKKAKKKKAKDDSDCVRRLKRKVDAIIQDGEQTMEKGQQIDSSLANTEVVPETNMKQKENKKKKVRSKDEKTREAGTDSKSNIPPQAATVDTEQALPVGKECDQKNLDIDPDSIAEGKKKKKKKKKSKKQGSDADANVDQTVPDKNGSTIEIEKKTEVKPFQVRSFPNGLVIEELAMGKPDGKKASPGKNVSVHYIGKLKKNGEIFDSNIGRAPFKFRLGVGQVIKGWDVGVNGMRVGDKRRLTIPPAMGYGSQGAGRAIPPNSWLVFDVELVNVR</sequence>
<dbReference type="InterPro" id="IPR046357">
    <property type="entry name" value="PPIase_dom_sf"/>
</dbReference>
<comment type="caution">
    <text evidence="8">The sequence shown here is derived from an EMBL/GenBank/DDBJ whole genome shotgun (WGS) entry which is preliminary data.</text>
</comment>
<evidence type="ECO:0000259" key="7">
    <source>
        <dbReference type="PROSITE" id="PS50059"/>
    </source>
</evidence>
<dbReference type="InterPro" id="IPR001179">
    <property type="entry name" value="PPIase_FKBP_dom"/>
</dbReference>
<dbReference type="Pfam" id="PF17800">
    <property type="entry name" value="NPL"/>
    <property type="match status" value="1"/>
</dbReference>
<evidence type="ECO:0000256" key="2">
    <source>
        <dbReference type="ARBA" id="ARBA00013194"/>
    </source>
</evidence>
<feature type="compositionally biased region" description="Basic residues" evidence="6">
    <location>
        <begin position="402"/>
        <end position="413"/>
    </location>
</feature>